<dbReference type="PANTHER" id="PTHR30514">
    <property type="entry name" value="GLUCOKINASE"/>
    <property type="match status" value="1"/>
</dbReference>
<keyword evidence="1" id="KW-0805">Transcription regulation</keyword>
<dbReference type="STRING" id="501571.GCA_900143195_01902"/>
<evidence type="ECO:0000256" key="1">
    <source>
        <dbReference type="ARBA" id="ARBA00023015"/>
    </source>
</evidence>
<evidence type="ECO:0000259" key="5">
    <source>
        <dbReference type="PROSITE" id="PS51464"/>
    </source>
</evidence>
<dbReference type="Pfam" id="PF01380">
    <property type="entry name" value="SIS"/>
    <property type="match status" value="1"/>
</dbReference>
<dbReference type="GO" id="GO:0003700">
    <property type="term" value="F:DNA-binding transcription factor activity"/>
    <property type="evidence" value="ECO:0007669"/>
    <property type="project" value="InterPro"/>
</dbReference>
<dbReference type="Gene3D" id="1.10.10.10">
    <property type="entry name" value="Winged helix-like DNA-binding domain superfamily/Winged helix DNA-binding domain"/>
    <property type="match status" value="1"/>
</dbReference>
<name>A0A1Y4LMB0_9FIRM</name>
<dbReference type="InterPro" id="IPR001347">
    <property type="entry name" value="SIS_dom"/>
</dbReference>
<dbReference type="InterPro" id="IPR035472">
    <property type="entry name" value="RpiR-like_SIS"/>
</dbReference>
<evidence type="ECO:0000259" key="4">
    <source>
        <dbReference type="PROSITE" id="PS51071"/>
    </source>
</evidence>
<dbReference type="RefSeq" id="WP_016146416.1">
    <property type="nucleotide sequence ID" value="NZ_CABKSA010000001.1"/>
</dbReference>
<dbReference type="InterPro" id="IPR009057">
    <property type="entry name" value="Homeodomain-like_sf"/>
</dbReference>
<dbReference type="GO" id="GO:1901135">
    <property type="term" value="P:carbohydrate derivative metabolic process"/>
    <property type="evidence" value="ECO:0007669"/>
    <property type="project" value="InterPro"/>
</dbReference>
<dbReference type="InterPro" id="IPR036388">
    <property type="entry name" value="WH-like_DNA-bd_sf"/>
</dbReference>
<gene>
    <name evidence="6" type="ORF">B5F15_08550</name>
</gene>
<keyword evidence="3" id="KW-0804">Transcription</keyword>
<dbReference type="AlphaFoldDB" id="A0A1Y4LMB0"/>
<dbReference type="PROSITE" id="PS51464">
    <property type="entry name" value="SIS"/>
    <property type="match status" value="1"/>
</dbReference>
<evidence type="ECO:0000313" key="7">
    <source>
        <dbReference type="Proteomes" id="UP000195326"/>
    </source>
</evidence>
<accession>A0A1Y4LMB0</accession>
<dbReference type="Pfam" id="PF01418">
    <property type="entry name" value="HTH_6"/>
    <property type="match status" value="1"/>
</dbReference>
<dbReference type="GO" id="GO:0097367">
    <property type="term" value="F:carbohydrate derivative binding"/>
    <property type="evidence" value="ECO:0007669"/>
    <property type="project" value="InterPro"/>
</dbReference>
<comment type="caution">
    <text evidence="6">The sequence shown here is derived from an EMBL/GenBank/DDBJ whole genome shotgun (WGS) entry which is preliminary data.</text>
</comment>
<dbReference type="GO" id="GO:0003677">
    <property type="term" value="F:DNA binding"/>
    <property type="evidence" value="ECO:0007669"/>
    <property type="project" value="UniProtKB-KW"/>
</dbReference>
<dbReference type="PROSITE" id="PS51071">
    <property type="entry name" value="HTH_RPIR"/>
    <property type="match status" value="1"/>
</dbReference>
<dbReference type="CDD" id="cd05013">
    <property type="entry name" value="SIS_RpiR"/>
    <property type="match status" value="1"/>
</dbReference>
<proteinExistence type="predicted"/>
<dbReference type="SUPFAM" id="SSF46689">
    <property type="entry name" value="Homeodomain-like"/>
    <property type="match status" value="1"/>
</dbReference>
<dbReference type="PANTHER" id="PTHR30514:SF18">
    <property type="entry name" value="RPIR-FAMILY TRANSCRIPTIONAL REGULATOR"/>
    <property type="match status" value="1"/>
</dbReference>
<dbReference type="Gene3D" id="3.40.50.10490">
    <property type="entry name" value="Glucose-6-phosphate isomerase like protein, domain 1"/>
    <property type="match status" value="1"/>
</dbReference>
<feature type="domain" description="SIS" evidence="5">
    <location>
        <begin position="117"/>
        <end position="257"/>
    </location>
</feature>
<reference evidence="7" key="1">
    <citation type="submission" date="2017-04" db="EMBL/GenBank/DDBJ databases">
        <title>Function of individual gut microbiota members based on whole genome sequencing of pure cultures obtained from chicken caecum.</title>
        <authorList>
            <person name="Medvecky M."/>
            <person name="Cejkova D."/>
            <person name="Polansky O."/>
            <person name="Karasova D."/>
            <person name="Kubasova T."/>
            <person name="Cizek A."/>
            <person name="Rychlik I."/>
        </authorList>
    </citation>
    <scope>NUCLEOTIDE SEQUENCE [LARGE SCALE GENOMIC DNA]</scope>
    <source>
        <strain evidence="7">An179</strain>
    </source>
</reference>
<evidence type="ECO:0000256" key="3">
    <source>
        <dbReference type="ARBA" id="ARBA00023163"/>
    </source>
</evidence>
<dbReference type="InterPro" id="IPR047640">
    <property type="entry name" value="RpiR-like"/>
</dbReference>
<dbReference type="InterPro" id="IPR000281">
    <property type="entry name" value="HTH_RpiR"/>
</dbReference>
<feature type="domain" description="HTH rpiR-type" evidence="4">
    <location>
        <begin position="1"/>
        <end position="75"/>
    </location>
</feature>
<sequence>MELQLPISASELTRAEQKILDFINTNTDTFLFLSIGQLAKRLEISDATLSRFARHAGCRDFKALKTLVMEQASGPAVKIAGTLHREEHFSPVGFLQQQQLYLQKTAEQLDEATFDRAAQTIAQAKRILIYGKKASSSLAQLIYFRLRRLGLQVSLLPPGGSELLEGLGQIGEGDLVILFSFSKLSREGKILLEQGRRAGYQTLAFVSRTCLPPEESADMNLFVYRGTEKEYHSMAAPTALLDALVVAVTKQMGADGVAALKTLHELKKTYFLDS</sequence>
<evidence type="ECO:0000256" key="2">
    <source>
        <dbReference type="ARBA" id="ARBA00023125"/>
    </source>
</evidence>
<protein>
    <submittedName>
        <fullName evidence="6">MurR/RpiR family transcriptional regulator</fullName>
    </submittedName>
</protein>
<dbReference type="Proteomes" id="UP000195326">
    <property type="component" value="Unassembled WGS sequence"/>
</dbReference>
<dbReference type="InterPro" id="IPR046348">
    <property type="entry name" value="SIS_dom_sf"/>
</dbReference>
<evidence type="ECO:0000313" key="6">
    <source>
        <dbReference type="EMBL" id="OUP57844.1"/>
    </source>
</evidence>
<keyword evidence="2" id="KW-0238">DNA-binding</keyword>
<organism evidence="6 7">
    <name type="scientific">Butyricicoccus pullicaecorum</name>
    <dbReference type="NCBI Taxonomy" id="501571"/>
    <lineage>
        <taxon>Bacteria</taxon>
        <taxon>Bacillati</taxon>
        <taxon>Bacillota</taxon>
        <taxon>Clostridia</taxon>
        <taxon>Eubacteriales</taxon>
        <taxon>Butyricicoccaceae</taxon>
        <taxon>Butyricicoccus</taxon>
    </lineage>
</organism>
<dbReference type="SUPFAM" id="SSF53697">
    <property type="entry name" value="SIS domain"/>
    <property type="match status" value="1"/>
</dbReference>
<dbReference type="EMBL" id="NFKL01000011">
    <property type="protein sequence ID" value="OUP57844.1"/>
    <property type="molecule type" value="Genomic_DNA"/>
</dbReference>